<dbReference type="OrthoDB" id="10013535at2759"/>
<proteinExistence type="predicted"/>
<dbReference type="InterPro" id="IPR022179">
    <property type="entry name" value="CFAP276"/>
</dbReference>
<dbReference type="EMBL" id="CAJFCJ010000003">
    <property type="protein sequence ID" value="CAD5112896.1"/>
    <property type="molecule type" value="Genomic_DNA"/>
</dbReference>
<gene>
    <name evidence="1" type="ORF">DGYR_LOCUS1962</name>
</gene>
<dbReference type="Proteomes" id="UP000549394">
    <property type="component" value="Unassembled WGS sequence"/>
</dbReference>
<keyword evidence="2" id="KW-1185">Reference proteome</keyword>
<evidence type="ECO:0000313" key="2">
    <source>
        <dbReference type="Proteomes" id="UP000549394"/>
    </source>
</evidence>
<evidence type="ECO:0000313" key="1">
    <source>
        <dbReference type="EMBL" id="CAD5112896.1"/>
    </source>
</evidence>
<dbReference type="Pfam" id="PF12494">
    <property type="entry name" value="DUF3695"/>
    <property type="match status" value="1"/>
</dbReference>
<dbReference type="AlphaFoldDB" id="A0A7I8V985"/>
<name>A0A7I8V985_9ANNE</name>
<sequence length="184" mass="21564">MTSLRNPYPYPSYENDNDFAGLRSYKKEAYTQPTHLDQKQDPWNRLNCSGTLSSTRREVYNYDPKAPRDSLDFVLKADYDHHREWLKGKNETLFQPETLGQQNGRVLKNRVVEQPPAALDLNHPLKSASAEFKESPNSIKCAIEIKDKSINFFLNLFYFLFKQKAIILKQLKEVIIENRMEDFT</sequence>
<organism evidence="1 2">
    <name type="scientific">Dimorphilus gyrociliatus</name>
    <dbReference type="NCBI Taxonomy" id="2664684"/>
    <lineage>
        <taxon>Eukaryota</taxon>
        <taxon>Metazoa</taxon>
        <taxon>Spiralia</taxon>
        <taxon>Lophotrochozoa</taxon>
        <taxon>Annelida</taxon>
        <taxon>Polychaeta</taxon>
        <taxon>Polychaeta incertae sedis</taxon>
        <taxon>Dinophilidae</taxon>
        <taxon>Dimorphilus</taxon>
    </lineage>
</organism>
<reference evidence="1 2" key="1">
    <citation type="submission" date="2020-08" db="EMBL/GenBank/DDBJ databases">
        <authorList>
            <person name="Hejnol A."/>
        </authorList>
    </citation>
    <scope>NUCLEOTIDE SEQUENCE [LARGE SCALE GENOMIC DNA]</scope>
</reference>
<accession>A0A7I8V985</accession>
<comment type="caution">
    <text evidence="1">The sequence shown here is derived from an EMBL/GenBank/DDBJ whole genome shotgun (WGS) entry which is preliminary data.</text>
</comment>
<protein>
    <submittedName>
        <fullName evidence="1">DgyrCDS2104</fullName>
    </submittedName>
</protein>